<dbReference type="RefSeq" id="WP_004400003.1">
    <property type="nucleotide sequence ID" value="NZ_LK391965.1"/>
</dbReference>
<keyword evidence="2" id="KW-0805">Transcription regulation</keyword>
<name>A0AAV2VVY2_9VIBR</name>
<sequence>MLRNVIEIKYLKTFSCVAKCKSFSAAAESLFITQPAVSQHIKKVEAHIGASIFDREEGFELTKEGEILLRYTELSLDLYEQLFDELGKAKNKERYKIAVSDSFSTELVDEVVKAFRVLSHLDLSLVNFRNPKDIDASKFDIILGVNSEPSRSGHMVNVKRTQYVVCDRPNDPPLTRKNPIRVVHCNSLEREQVITLLEETGFGVENIQSWFNTSSARLMKSEMEEPGTVLVCPSWCIKSDRLYAHKTSNAINCYAWCNESTFNELSQIGLTNRIKELFVHTDSALEVM</sequence>
<dbReference type="PANTHER" id="PTHR30126">
    <property type="entry name" value="HTH-TYPE TRANSCRIPTIONAL REGULATOR"/>
    <property type="match status" value="1"/>
</dbReference>
<evidence type="ECO:0000256" key="2">
    <source>
        <dbReference type="ARBA" id="ARBA00023015"/>
    </source>
</evidence>
<keyword evidence="3" id="KW-0804">Transcription</keyword>
<organism evidence="5 6">
    <name type="scientific">Vibrio nigripulchritudo SOn1</name>
    <dbReference type="NCBI Taxonomy" id="1238450"/>
    <lineage>
        <taxon>Bacteria</taxon>
        <taxon>Pseudomonadati</taxon>
        <taxon>Pseudomonadota</taxon>
        <taxon>Gammaproteobacteria</taxon>
        <taxon>Vibrionales</taxon>
        <taxon>Vibrionaceae</taxon>
        <taxon>Vibrio</taxon>
    </lineage>
</organism>
<evidence type="ECO:0000259" key="4">
    <source>
        <dbReference type="PROSITE" id="PS50931"/>
    </source>
</evidence>
<dbReference type="InterPro" id="IPR036388">
    <property type="entry name" value="WH-like_DNA-bd_sf"/>
</dbReference>
<dbReference type="PROSITE" id="PS50931">
    <property type="entry name" value="HTH_LYSR"/>
    <property type="match status" value="1"/>
</dbReference>
<dbReference type="PANTHER" id="PTHR30126:SF64">
    <property type="entry name" value="HTH-TYPE TRANSCRIPTIONAL REGULATOR CITR"/>
    <property type="match status" value="1"/>
</dbReference>
<dbReference type="GO" id="GO:0000976">
    <property type="term" value="F:transcription cis-regulatory region binding"/>
    <property type="evidence" value="ECO:0007669"/>
    <property type="project" value="TreeGrafter"/>
</dbReference>
<dbReference type="AlphaFoldDB" id="A0AAV2VVY2"/>
<dbReference type="Pfam" id="PF00126">
    <property type="entry name" value="HTH_1"/>
    <property type="match status" value="1"/>
</dbReference>
<protein>
    <submittedName>
        <fullName evidence="5">LysR family Transcriptional regulator</fullName>
    </submittedName>
</protein>
<proteinExistence type="inferred from homology"/>
<evidence type="ECO:0000256" key="3">
    <source>
        <dbReference type="ARBA" id="ARBA00023163"/>
    </source>
</evidence>
<feature type="domain" description="HTH lysR-type" evidence="4">
    <location>
        <begin position="6"/>
        <end position="62"/>
    </location>
</feature>
<comment type="caution">
    <text evidence="5">The sequence shown here is derived from an EMBL/GenBank/DDBJ whole genome shotgun (WGS) entry which is preliminary data.</text>
</comment>
<gene>
    <name evidence="5" type="ORF">VIBNISOn1_560147</name>
</gene>
<dbReference type="InterPro" id="IPR000847">
    <property type="entry name" value="LysR_HTH_N"/>
</dbReference>
<dbReference type="EMBL" id="CAOF01000149">
    <property type="protein sequence ID" value="CCO48610.1"/>
    <property type="molecule type" value="Genomic_DNA"/>
</dbReference>
<accession>A0AAV2VVY2</accession>
<evidence type="ECO:0000313" key="6">
    <source>
        <dbReference type="Proteomes" id="UP000018211"/>
    </source>
</evidence>
<comment type="similarity">
    <text evidence="1">Belongs to the LysR transcriptional regulatory family.</text>
</comment>
<evidence type="ECO:0000313" key="5">
    <source>
        <dbReference type="EMBL" id="CCO48610.1"/>
    </source>
</evidence>
<evidence type="ECO:0000256" key="1">
    <source>
        <dbReference type="ARBA" id="ARBA00009437"/>
    </source>
</evidence>
<dbReference type="GO" id="GO:0003700">
    <property type="term" value="F:DNA-binding transcription factor activity"/>
    <property type="evidence" value="ECO:0007669"/>
    <property type="project" value="InterPro"/>
</dbReference>
<dbReference type="Gene3D" id="1.10.10.10">
    <property type="entry name" value="Winged helix-like DNA-binding domain superfamily/Winged helix DNA-binding domain"/>
    <property type="match status" value="1"/>
</dbReference>
<dbReference type="Proteomes" id="UP000018211">
    <property type="component" value="Unassembled WGS sequence"/>
</dbReference>
<dbReference type="PRINTS" id="PR00039">
    <property type="entry name" value="HTHLYSR"/>
</dbReference>
<dbReference type="InterPro" id="IPR036390">
    <property type="entry name" value="WH_DNA-bd_sf"/>
</dbReference>
<dbReference type="SUPFAM" id="SSF46785">
    <property type="entry name" value="Winged helix' DNA-binding domain"/>
    <property type="match status" value="1"/>
</dbReference>
<reference evidence="5 6" key="1">
    <citation type="journal article" date="2013" name="ISME J.">
        <title>Comparative genomics of pathogenic lineages of Vibrio nigripulchritudo identifies virulence-associated traits.</title>
        <authorList>
            <person name="Goudenege D."/>
            <person name="Labreuche Y."/>
            <person name="Krin E."/>
            <person name="Ansquer D."/>
            <person name="Mangenot S."/>
            <person name="Calteau A."/>
            <person name="Medigue C."/>
            <person name="Mazel D."/>
            <person name="Polz M.F."/>
            <person name="Le Roux F."/>
        </authorList>
    </citation>
    <scope>NUCLEOTIDE SEQUENCE [LARGE SCALE GENOMIC DNA]</scope>
    <source>
        <strain evidence="5 6">SOn1</strain>
    </source>
</reference>